<dbReference type="RefSeq" id="WP_088385191.1">
    <property type="nucleotide sequence ID" value="NZ_NIOF01000004.1"/>
</dbReference>
<evidence type="ECO:0000256" key="7">
    <source>
        <dbReference type="ARBA" id="ARBA00022971"/>
    </source>
</evidence>
<feature type="transmembrane region" description="Helical" evidence="8">
    <location>
        <begin position="33"/>
        <end position="52"/>
    </location>
</feature>
<dbReference type="EMBL" id="NIOF01000004">
    <property type="protein sequence ID" value="OWQ90985.1"/>
    <property type="molecule type" value="Genomic_DNA"/>
</dbReference>
<evidence type="ECO:0000313" key="11">
    <source>
        <dbReference type="Proteomes" id="UP000197468"/>
    </source>
</evidence>
<comment type="catalytic activity">
    <reaction evidence="1">
        <text>Cleavage of hydrophobic, N-terminal signal or leader sequences from secreted and periplasmic proteins.</text>
        <dbReference type="EC" id="3.4.21.89"/>
    </reaction>
</comment>
<evidence type="ECO:0000313" key="10">
    <source>
        <dbReference type="EMBL" id="OWQ90985.1"/>
    </source>
</evidence>
<accession>A0A246JEB6</accession>
<keyword evidence="7" id="KW-0184">Conjugation</keyword>
<organism evidence="10 11">
    <name type="scientific">Roseateles aquatilis</name>
    <dbReference type="NCBI Taxonomy" id="431061"/>
    <lineage>
        <taxon>Bacteria</taxon>
        <taxon>Pseudomonadati</taxon>
        <taxon>Pseudomonadota</taxon>
        <taxon>Betaproteobacteria</taxon>
        <taxon>Burkholderiales</taxon>
        <taxon>Sphaerotilaceae</taxon>
        <taxon>Roseateles</taxon>
    </lineage>
</organism>
<comment type="subcellular location">
    <subcellularLocation>
        <location evidence="2">Periplasm</location>
    </subcellularLocation>
</comment>
<sequence length="194" mass="21539">MSTSSNAAAPRVGLLAWWSRGARLLGYEMRRRWYLFAVLALIWLLAAMRLFVHHSPMLPVMVNWTPSIPHHLVYVDYSGLPLARGDLVVYAFEGEAARRDFPGLKDQPFFKRIAGVPGDTVTVVGREVFVNGVGVGTAKTHTFDRRPLEPIAATVIPPGFLYVQGTSPDSFDSRYRSSGLVAMRDVTARVKPLL</sequence>
<dbReference type="InterPro" id="IPR036286">
    <property type="entry name" value="LexA/Signal_pep-like_sf"/>
</dbReference>
<keyword evidence="8" id="KW-0812">Transmembrane</keyword>
<protein>
    <recommendedName>
        <fullName evidence="4">signal peptidase I</fullName>
        <ecNumber evidence="4">3.4.21.89</ecNumber>
    </recommendedName>
</protein>
<keyword evidence="8" id="KW-1133">Transmembrane helix</keyword>
<dbReference type="PROSITE" id="PS00760">
    <property type="entry name" value="SPASE_I_2"/>
    <property type="match status" value="1"/>
</dbReference>
<keyword evidence="11" id="KW-1185">Reference proteome</keyword>
<dbReference type="InterPro" id="IPR019533">
    <property type="entry name" value="Peptidase_S26"/>
</dbReference>
<dbReference type="SUPFAM" id="SSF51306">
    <property type="entry name" value="LexA/Signal peptidase"/>
    <property type="match status" value="1"/>
</dbReference>
<dbReference type="GO" id="GO:0042597">
    <property type="term" value="C:periplasmic space"/>
    <property type="evidence" value="ECO:0007669"/>
    <property type="project" value="UniProtKB-SubCell"/>
</dbReference>
<reference evidence="10 11" key="1">
    <citation type="journal article" date="2008" name="Int. J. Syst. Evol. Microbiol.">
        <title>Description of Roseateles aquatilis sp. nov. and Roseateles terrae sp. nov., in the class Betaproteobacteria, and emended description of the genus Roseateles.</title>
        <authorList>
            <person name="Gomila M."/>
            <person name="Bowien B."/>
            <person name="Falsen E."/>
            <person name="Moore E.R."/>
            <person name="Lalucat J."/>
        </authorList>
    </citation>
    <scope>NUCLEOTIDE SEQUENCE [LARGE SCALE GENOMIC DNA]</scope>
    <source>
        <strain evidence="10 11">CCUG 48205</strain>
    </source>
</reference>
<evidence type="ECO:0000256" key="2">
    <source>
        <dbReference type="ARBA" id="ARBA00004418"/>
    </source>
</evidence>
<comment type="similarity">
    <text evidence="3">Belongs to the peptidase S26C family.</text>
</comment>
<dbReference type="EC" id="3.4.21.89" evidence="4"/>
<evidence type="ECO:0000256" key="4">
    <source>
        <dbReference type="ARBA" id="ARBA00013208"/>
    </source>
</evidence>
<dbReference type="GO" id="GO:0009003">
    <property type="term" value="F:signal peptidase activity"/>
    <property type="evidence" value="ECO:0007669"/>
    <property type="project" value="UniProtKB-EC"/>
</dbReference>
<dbReference type="GO" id="GO:0016020">
    <property type="term" value="C:membrane"/>
    <property type="evidence" value="ECO:0007669"/>
    <property type="project" value="InterPro"/>
</dbReference>
<dbReference type="OrthoDB" id="8524932at2"/>
<feature type="domain" description="Peptidase S26" evidence="9">
    <location>
        <begin position="32"/>
        <end position="191"/>
    </location>
</feature>
<evidence type="ECO:0000259" key="9">
    <source>
        <dbReference type="Pfam" id="PF10502"/>
    </source>
</evidence>
<dbReference type="InterPro" id="IPR014139">
    <property type="entry name" value="Peptidase_S26C_TraF"/>
</dbReference>
<dbReference type="NCBIfam" id="TIGR02771">
    <property type="entry name" value="TraF_Ti"/>
    <property type="match status" value="1"/>
</dbReference>
<name>A0A246JEB6_9BURK</name>
<keyword evidence="6" id="KW-0574">Periplasm</keyword>
<comment type="caution">
    <text evidence="10">The sequence shown here is derived from an EMBL/GenBank/DDBJ whole genome shotgun (WGS) entry which is preliminary data.</text>
</comment>
<proteinExistence type="inferred from homology"/>
<evidence type="ECO:0000256" key="8">
    <source>
        <dbReference type="SAM" id="Phobius"/>
    </source>
</evidence>
<dbReference type="GO" id="GO:0006465">
    <property type="term" value="P:signal peptide processing"/>
    <property type="evidence" value="ECO:0007669"/>
    <property type="project" value="InterPro"/>
</dbReference>
<dbReference type="InterPro" id="IPR019757">
    <property type="entry name" value="Pept_S26A_signal_pept_1_Lys-AS"/>
</dbReference>
<keyword evidence="5" id="KW-0732">Signal</keyword>
<dbReference type="AlphaFoldDB" id="A0A246JEB6"/>
<evidence type="ECO:0000256" key="6">
    <source>
        <dbReference type="ARBA" id="ARBA00022764"/>
    </source>
</evidence>
<gene>
    <name evidence="10" type="primary">traF</name>
    <name evidence="10" type="ORF">CDN99_12600</name>
</gene>
<dbReference type="GO" id="GO:0004252">
    <property type="term" value="F:serine-type endopeptidase activity"/>
    <property type="evidence" value="ECO:0007669"/>
    <property type="project" value="InterPro"/>
</dbReference>
<evidence type="ECO:0000256" key="1">
    <source>
        <dbReference type="ARBA" id="ARBA00000677"/>
    </source>
</evidence>
<dbReference type="Gene3D" id="2.10.109.10">
    <property type="entry name" value="Umud Fragment, subunit A"/>
    <property type="match status" value="1"/>
</dbReference>
<keyword evidence="8" id="KW-0472">Membrane</keyword>
<evidence type="ECO:0000256" key="5">
    <source>
        <dbReference type="ARBA" id="ARBA00022729"/>
    </source>
</evidence>
<dbReference type="Pfam" id="PF10502">
    <property type="entry name" value="Peptidase_S26"/>
    <property type="match status" value="1"/>
</dbReference>
<evidence type="ECO:0000256" key="3">
    <source>
        <dbReference type="ARBA" id="ARBA00005849"/>
    </source>
</evidence>
<dbReference type="Proteomes" id="UP000197468">
    <property type="component" value="Unassembled WGS sequence"/>
</dbReference>